<dbReference type="GO" id="GO:0005634">
    <property type="term" value="C:nucleus"/>
    <property type="evidence" value="ECO:0007669"/>
    <property type="project" value="UniProtKB-SubCell"/>
</dbReference>
<evidence type="ECO:0000259" key="10">
    <source>
        <dbReference type="PROSITE" id="PS50119"/>
    </source>
</evidence>
<evidence type="ECO:0000256" key="2">
    <source>
        <dbReference type="ARBA" id="ARBA00010024"/>
    </source>
</evidence>
<keyword evidence="7 9" id="KW-0539">Nucleus</keyword>
<comment type="caution">
    <text evidence="12">The sequence shown here is derived from an EMBL/GenBank/DDBJ whole genome shotgun (WGS) entry which is preliminary data.</text>
</comment>
<name>A0A8J5GNF9_ZINOF</name>
<accession>A0A8J5GNF9</accession>
<dbReference type="Proteomes" id="UP000734854">
    <property type="component" value="Unassembled WGS sequence"/>
</dbReference>
<evidence type="ECO:0000256" key="3">
    <source>
        <dbReference type="ARBA" id="ARBA00022723"/>
    </source>
</evidence>
<evidence type="ECO:0000256" key="1">
    <source>
        <dbReference type="ARBA" id="ARBA00004123"/>
    </source>
</evidence>
<evidence type="ECO:0000256" key="7">
    <source>
        <dbReference type="ARBA" id="ARBA00023242"/>
    </source>
</evidence>
<evidence type="ECO:0000313" key="12">
    <source>
        <dbReference type="EMBL" id="KAG6510678.1"/>
    </source>
</evidence>
<dbReference type="PROSITE" id="PS50119">
    <property type="entry name" value="ZF_BBOX"/>
    <property type="match status" value="2"/>
</dbReference>
<reference evidence="12 13" key="1">
    <citation type="submission" date="2020-08" db="EMBL/GenBank/DDBJ databases">
        <title>Plant Genome Project.</title>
        <authorList>
            <person name="Zhang R.-G."/>
        </authorList>
    </citation>
    <scope>NUCLEOTIDE SEQUENCE [LARGE SCALE GENOMIC DNA]</scope>
    <source>
        <tissue evidence="12">Rhizome</tissue>
    </source>
</reference>
<keyword evidence="5 8" id="KW-0863">Zinc-finger</keyword>
<dbReference type="InterPro" id="IPR000315">
    <property type="entry name" value="Znf_B-box"/>
</dbReference>
<evidence type="ECO:0000256" key="8">
    <source>
        <dbReference type="PROSITE-ProRule" id="PRU00024"/>
    </source>
</evidence>
<feature type="domain" description="CCT" evidence="11">
    <location>
        <begin position="469"/>
        <end position="511"/>
    </location>
</feature>
<dbReference type="SMART" id="SM00336">
    <property type="entry name" value="BBOX"/>
    <property type="match status" value="2"/>
</dbReference>
<dbReference type="AlphaFoldDB" id="A0A8J5GNF9"/>
<dbReference type="Pfam" id="PF22586">
    <property type="entry name" value="ANCHR-like_BBOX"/>
    <property type="match status" value="1"/>
</dbReference>
<comment type="subcellular location">
    <subcellularLocation>
        <location evidence="1 9">Nucleus</location>
    </subcellularLocation>
</comment>
<proteinExistence type="inferred from homology"/>
<feature type="domain" description="B box-type" evidence="10">
    <location>
        <begin position="103"/>
        <end position="150"/>
    </location>
</feature>
<dbReference type="Pfam" id="PF06203">
    <property type="entry name" value="CCT"/>
    <property type="match status" value="1"/>
</dbReference>
<dbReference type="PROSITE" id="PS51017">
    <property type="entry name" value="CCT"/>
    <property type="match status" value="1"/>
</dbReference>
<dbReference type="CDD" id="cd19821">
    <property type="entry name" value="Bbox1_BBX-like"/>
    <property type="match status" value="2"/>
</dbReference>
<sequence>MKRLALPSISKTACPSSIGWSSGTPRCLLSVGSPQRLGRSDWPTESIAHISTNEITSVEGWGKVCDAEPHRVPCLVFYKILDSAIYKIPPRLGSGFGLAYCRTMNHLCNYCGEKKSIVYCRSDAASLCLFCDRNVHSANALSRRHSRTLVCGRCNAQPAVIRCIEESVSLCQNCDWNGHGGSVVASGHKRQTINCYSGCPSSAELSRMWPFFQNLSSMVQSDCEQGLGLMNINENSVSNCWEPSGSNSNIETSFAEEVKDLDAANKLNPWIGSSSGSALCSLPSTADQIAGSLDSEIPKLGCSGTKEFEFSKDRFYEDFNVDDVDLTFENYEDLFSASHSQTNRLFDDDGGIDSFFDIREASAANSGCQDRAGQAHLISSPGEINSTRATCNAVSAASLMSNPGKKLDSSLSFPPCKAHSSVSLSFSSLTGDISGGDYQDCVVSSMLLMGEPQCFAPGSENSSTPTATRDSAMMRYKEKKKARKFEKKIRYASRKAMADVRRRVKGRFVKAGEAYDYDPLSQTRSC</sequence>
<feature type="domain" description="B box-type" evidence="10">
    <location>
        <begin position="146"/>
        <end position="193"/>
    </location>
</feature>
<keyword evidence="13" id="KW-1185">Reference proteome</keyword>
<organism evidence="12 13">
    <name type="scientific">Zingiber officinale</name>
    <name type="common">Ginger</name>
    <name type="synonym">Amomum zingiber</name>
    <dbReference type="NCBI Taxonomy" id="94328"/>
    <lineage>
        <taxon>Eukaryota</taxon>
        <taxon>Viridiplantae</taxon>
        <taxon>Streptophyta</taxon>
        <taxon>Embryophyta</taxon>
        <taxon>Tracheophyta</taxon>
        <taxon>Spermatophyta</taxon>
        <taxon>Magnoliopsida</taxon>
        <taxon>Liliopsida</taxon>
        <taxon>Zingiberales</taxon>
        <taxon>Zingiberaceae</taxon>
        <taxon>Zingiber</taxon>
    </lineage>
</organism>
<dbReference type="PANTHER" id="PTHR31717">
    <property type="entry name" value="ZINC FINGER PROTEIN CONSTANS-LIKE 10"/>
    <property type="match status" value="1"/>
</dbReference>
<evidence type="ECO:0000256" key="6">
    <source>
        <dbReference type="ARBA" id="ARBA00022833"/>
    </source>
</evidence>
<gene>
    <name evidence="12" type="ORF">ZIOFF_028706</name>
</gene>
<dbReference type="GO" id="GO:0006355">
    <property type="term" value="P:regulation of DNA-templated transcription"/>
    <property type="evidence" value="ECO:0007669"/>
    <property type="project" value="UniProtKB-ARBA"/>
</dbReference>
<keyword evidence="4" id="KW-0677">Repeat</keyword>
<dbReference type="InterPro" id="IPR049808">
    <property type="entry name" value="CONSTANS-like_Bbox1"/>
</dbReference>
<dbReference type="EMBL" id="JACMSC010000008">
    <property type="protein sequence ID" value="KAG6510678.1"/>
    <property type="molecule type" value="Genomic_DNA"/>
</dbReference>
<dbReference type="GO" id="GO:0008270">
    <property type="term" value="F:zinc ion binding"/>
    <property type="evidence" value="ECO:0007669"/>
    <property type="project" value="UniProtKB-KW"/>
</dbReference>
<comment type="similarity">
    <text evidence="2">Belongs to the CONSTANS family.</text>
</comment>
<evidence type="ECO:0000313" key="13">
    <source>
        <dbReference type="Proteomes" id="UP000734854"/>
    </source>
</evidence>
<evidence type="ECO:0000256" key="4">
    <source>
        <dbReference type="ARBA" id="ARBA00022737"/>
    </source>
</evidence>
<evidence type="ECO:0000256" key="5">
    <source>
        <dbReference type="ARBA" id="ARBA00022771"/>
    </source>
</evidence>
<dbReference type="PANTHER" id="PTHR31717:SF138">
    <property type="entry name" value="CONSTANS-LIKE PROTEIN DAYS TO HEADING ON CHROMOSOME 2"/>
    <property type="match status" value="1"/>
</dbReference>
<evidence type="ECO:0000256" key="9">
    <source>
        <dbReference type="PROSITE-ProRule" id="PRU00357"/>
    </source>
</evidence>
<dbReference type="InterPro" id="IPR010402">
    <property type="entry name" value="CCT_domain"/>
</dbReference>
<evidence type="ECO:0000259" key="11">
    <source>
        <dbReference type="PROSITE" id="PS51017"/>
    </source>
</evidence>
<keyword evidence="3" id="KW-0479">Metal-binding</keyword>
<keyword evidence="6" id="KW-0862">Zinc</keyword>
<protein>
    <submittedName>
        <fullName evidence="12">Uncharacterized protein</fullName>
    </submittedName>
</protein>